<evidence type="ECO:0000256" key="1">
    <source>
        <dbReference type="SAM" id="MobiDB-lite"/>
    </source>
</evidence>
<keyword evidence="2" id="KW-1133">Transmembrane helix</keyword>
<sequence>MSAAGDVACAVSPVGCAIVSGGKAIGNAASGVGDAVNTAKGIADFWSDPAGNTFNMLQDGAKSLSDTIMPAITKATLPDLTADWFINAYKVSFALAIFVMVALIIPQVVRTARGQQSGRDLAESLGLYAPLFLIGAAFGPLLGSFLVRFFGALSDSLISWGINSSSQTIVDKFSKMLSAKDNGAGLAGGAIVGALLMFFMIIGLLIVVLILIVQLITLYFTGVLFPLGFVWIIDKSKRKFGTKIAYLWFGILASHPLLFFMLAIAYSMVSSSVDVFSKTPTLERTVTLVVSILSLVLAGLSPVLLTKFAPVLPMGGAGGAPAGPMIGSSSMQEADAKYGDSGAGGSGGGGSAGSSTSSKGSPASTTSADAGSAAPDTASAGSKAAAASNGAETASAGAKVGAGAGAAGGGAAAAEGGATTAGAAESSTGIGAAIGIPTMIAAGAKASFDTTKKIGDSVGAAAVEPVVDHEEHYGRDRAHESHRD</sequence>
<name>A0ABP8E2Z3_9MICO</name>
<feature type="transmembrane region" description="Helical" evidence="2">
    <location>
        <begin position="88"/>
        <end position="109"/>
    </location>
</feature>
<feature type="compositionally biased region" description="Basic and acidic residues" evidence="1">
    <location>
        <begin position="466"/>
        <end position="484"/>
    </location>
</feature>
<feature type="transmembrane region" description="Helical" evidence="2">
    <location>
        <begin position="121"/>
        <end position="139"/>
    </location>
</feature>
<keyword evidence="4" id="KW-1185">Reference proteome</keyword>
<comment type="caution">
    <text evidence="3">The sequence shown here is derived from an EMBL/GenBank/DDBJ whole genome shotgun (WGS) entry which is preliminary data.</text>
</comment>
<organism evidence="3 4">
    <name type="scientific">Frondihabitans peucedani</name>
    <dbReference type="NCBI Taxonomy" id="598626"/>
    <lineage>
        <taxon>Bacteria</taxon>
        <taxon>Bacillati</taxon>
        <taxon>Actinomycetota</taxon>
        <taxon>Actinomycetes</taxon>
        <taxon>Micrococcales</taxon>
        <taxon>Microbacteriaceae</taxon>
        <taxon>Frondihabitans</taxon>
    </lineage>
</organism>
<evidence type="ECO:0000313" key="4">
    <source>
        <dbReference type="Proteomes" id="UP001501594"/>
    </source>
</evidence>
<feature type="transmembrane region" description="Helical" evidence="2">
    <location>
        <begin position="286"/>
        <end position="305"/>
    </location>
</feature>
<feature type="transmembrane region" description="Helical" evidence="2">
    <location>
        <begin position="216"/>
        <end position="233"/>
    </location>
</feature>
<proteinExistence type="predicted"/>
<dbReference type="EMBL" id="BAABAU010000002">
    <property type="protein sequence ID" value="GAA4266607.1"/>
    <property type="molecule type" value="Genomic_DNA"/>
</dbReference>
<feature type="transmembrane region" description="Helical" evidence="2">
    <location>
        <begin position="184"/>
        <end position="210"/>
    </location>
</feature>
<gene>
    <name evidence="3" type="ORF">GCM10022256_22190</name>
</gene>
<keyword evidence="2" id="KW-0812">Transmembrane</keyword>
<evidence type="ECO:0000256" key="2">
    <source>
        <dbReference type="SAM" id="Phobius"/>
    </source>
</evidence>
<feature type="compositionally biased region" description="Low complexity" evidence="1">
    <location>
        <begin position="353"/>
        <end position="378"/>
    </location>
</feature>
<feature type="transmembrane region" description="Helical" evidence="2">
    <location>
        <begin position="245"/>
        <end position="266"/>
    </location>
</feature>
<feature type="region of interest" description="Disordered" evidence="1">
    <location>
        <begin position="335"/>
        <end position="378"/>
    </location>
</feature>
<dbReference type="Proteomes" id="UP001501594">
    <property type="component" value="Unassembled WGS sequence"/>
</dbReference>
<evidence type="ECO:0008006" key="5">
    <source>
        <dbReference type="Google" id="ProtNLM"/>
    </source>
</evidence>
<evidence type="ECO:0000313" key="3">
    <source>
        <dbReference type="EMBL" id="GAA4266607.1"/>
    </source>
</evidence>
<accession>A0ABP8E2Z3</accession>
<reference evidence="4" key="1">
    <citation type="journal article" date="2019" name="Int. J. Syst. Evol. Microbiol.">
        <title>The Global Catalogue of Microorganisms (GCM) 10K type strain sequencing project: providing services to taxonomists for standard genome sequencing and annotation.</title>
        <authorList>
            <consortium name="The Broad Institute Genomics Platform"/>
            <consortium name="The Broad Institute Genome Sequencing Center for Infectious Disease"/>
            <person name="Wu L."/>
            <person name="Ma J."/>
        </authorList>
    </citation>
    <scope>NUCLEOTIDE SEQUENCE [LARGE SCALE GENOMIC DNA]</scope>
    <source>
        <strain evidence="4">JCM 17442</strain>
    </source>
</reference>
<feature type="region of interest" description="Disordered" evidence="1">
    <location>
        <begin position="461"/>
        <end position="484"/>
    </location>
</feature>
<feature type="compositionally biased region" description="Gly residues" evidence="1">
    <location>
        <begin position="341"/>
        <end position="352"/>
    </location>
</feature>
<keyword evidence="2" id="KW-0472">Membrane</keyword>
<protein>
    <recommendedName>
        <fullName evidence="5">TrbL/VirB6 plasmid conjugal transfer protein</fullName>
    </recommendedName>
</protein>